<keyword evidence="1 2" id="KW-0597">Phosphoprotein</keyword>
<sequence length="143" mass="15375">MTEPITSILVADDDEMIGPLIGDILGCLGHTVCAIVTTEDAAVVAAVRHRPNLIVMDSRLRPGDGIEAMDRIVALIGPVPHIFISGDLHDVCKRVPEAITLKKPFRIEQIEEAIHCAMETVDTSQIRVTPAVAASVLTHPLIT</sequence>
<accession>A0AAW9DXF9</accession>
<name>A0AAW9DXF9_ACIAO</name>
<dbReference type="EMBL" id="JAWXYB010000018">
    <property type="protein sequence ID" value="MDX5932977.1"/>
    <property type="molecule type" value="Genomic_DNA"/>
</dbReference>
<protein>
    <submittedName>
        <fullName evidence="4">Response regulator</fullName>
    </submittedName>
</protein>
<dbReference type="SUPFAM" id="SSF52172">
    <property type="entry name" value="CheY-like"/>
    <property type="match status" value="1"/>
</dbReference>
<feature type="modified residue" description="4-aspartylphosphate" evidence="2">
    <location>
        <position position="57"/>
    </location>
</feature>
<gene>
    <name evidence="4" type="ORF">SIL87_19680</name>
</gene>
<proteinExistence type="predicted"/>
<evidence type="ECO:0000313" key="5">
    <source>
        <dbReference type="Proteomes" id="UP001279553"/>
    </source>
</evidence>
<dbReference type="GO" id="GO:0000160">
    <property type="term" value="P:phosphorelay signal transduction system"/>
    <property type="evidence" value="ECO:0007669"/>
    <property type="project" value="InterPro"/>
</dbReference>
<organism evidence="4 5">
    <name type="scientific">Acidiphilium acidophilum</name>
    <name type="common">Thiobacillus acidophilus</name>
    <dbReference type="NCBI Taxonomy" id="76588"/>
    <lineage>
        <taxon>Bacteria</taxon>
        <taxon>Pseudomonadati</taxon>
        <taxon>Pseudomonadota</taxon>
        <taxon>Alphaproteobacteria</taxon>
        <taxon>Acetobacterales</taxon>
        <taxon>Acidocellaceae</taxon>
        <taxon>Acidiphilium</taxon>
    </lineage>
</organism>
<dbReference type="Proteomes" id="UP001279553">
    <property type="component" value="Unassembled WGS sequence"/>
</dbReference>
<dbReference type="PANTHER" id="PTHR44591">
    <property type="entry name" value="STRESS RESPONSE REGULATOR PROTEIN 1"/>
    <property type="match status" value="1"/>
</dbReference>
<evidence type="ECO:0000256" key="2">
    <source>
        <dbReference type="PROSITE-ProRule" id="PRU00169"/>
    </source>
</evidence>
<dbReference type="InterPro" id="IPR050595">
    <property type="entry name" value="Bact_response_regulator"/>
</dbReference>
<dbReference type="PROSITE" id="PS50110">
    <property type="entry name" value="RESPONSE_REGULATORY"/>
    <property type="match status" value="1"/>
</dbReference>
<dbReference type="InterPro" id="IPR011006">
    <property type="entry name" value="CheY-like_superfamily"/>
</dbReference>
<dbReference type="AlphaFoldDB" id="A0AAW9DXF9"/>
<evidence type="ECO:0000259" key="3">
    <source>
        <dbReference type="PROSITE" id="PS50110"/>
    </source>
</evidence>
<evidence type="ECO:0000313" key="4">
    <source>
        <dbReference type="EMBL" id="MDX5932977.1"/>
    </source>
</evidence>
<reference evidence="4 5" key="1">
    <citation type="submission" date="2023-11" db="EMBL/GenBank/DDBJ databases">
        <title>MicrobeMod: A computational toolkit for identifying prokaryotic methylation and restriction-modification with nanopore sequencing.</title>
        <authorList>
            <person name="Crits-Christoph A."/>
            <person name="Kang S.C."/>
            <person name="Lee H."/>
            <person name="Ostrov N."/>
        </authorList>
    </citation>
    <scope>NUCLEOTIDE SEQUENCE [LARGE SCALE GENOMIC DNA]</scope>
    <source>
        <strain evidence="4 5">DSMZ 700</strain>
    </source>
</reference>
<dbReference type="PANTHER" id="PTHR44591:SF3">
    <property type="entry name" value="RESPONSE REGULATORY DOMAIN-CONTAINING PROTEIN"/>
    <property type="match status" value="1"/>
</dbReference>
<evidence type="ECO:0000256" key="1">
    <source>
        <dbReference type="ARBA" id="ARBA00022553"/>
    </source>
</evidence>
<dbReference type="Pfam" id="PF00072">
    <property type="entry name" value="Response_reg"/>
    <property type="match status" value="1"/>
</dbReference>
<feature type="domain" description="Response regulatory" evidence="3">
    <location>
        <begin position="7"/>
        <end position="118"/>
    </location>
</feature>
<dbReference type="InterPro" id="IPR001789">
    <property type="entry name" value="Sig_transdc_resp-reg_receiver"/>
</dbReference>
<keyword evidence="5" id="KW-1185">Reference proteome</keyword>
<dbReference type="RefSeq" id="WP_319615834.1">
    <property type="nucleotide sequence ID" value="NZ_JAWXYB010000018.1"/>
</dbReference>
<comment type="caution">
    <text evidence="4">The sequence shown here is derived from an EMBL/GenBank/DDBJ whole genome shotgun (WGS) entry which is preliminary data.</text>
</comment>
<dbReference type="SMART" id="SM00448">
    <property type="entry name" value="REC"/>
    <property type="match status" value="1"/>
</dbReference>
<dbReference type="Gene3D" id="3.40.50.2300">
    <property type="match status" value="1"/>
</dbReference>